<organism evidence="2">
    <name type="scientific">Noctiluca scintillans</name>
    <name type="common">Sea sparkle</name>
    <name type="synonym">Red tide dinoflagellate</name>
    <dbReference type="NCBI Taxonomy" id="2966"/>
    <lineage>
        <taxon>Eukaryota</taxon>
        <taxon>Sar</taxon>
        <taxon>Alveolata</taxon>
        <taxon>Dinophyceae</taxon>
        <taxon>Noctilucales</taxon>
        <taxon>Noctilucaceae</taxon>
        <taxon>Noctiluca</taxon>
    </lineage>
</organism>
<accession>A0A7S1A0N6</accession>
<feature type="domain" description="RING-type" evidence="1">
    <location>
        <begin position="36"/>
        <end position="71"/>
    </location>
</feature>
<protein>
    <recommendedName>
        <fullName evidence="1">RING-type domain-containing protein</fullName>
    </recommendedName>
</protein>
<sequence>MVHLGWRGLRVSPESSTRDRALQGRILVMSITDGDLCVICLSTFEAGEDVLRLQCCHIFHAGCVEPQLAMCSRFALERGRVACARLADHMIVPVNRTRGRSPRQNTSCLV</sequence>
<reference evidence="2" key="1">
    <citation type="submission" date="2021-01" db="EMBL/GenBank/DDBJ databases">
        <authorList>
            <person name="Corre E."/>
            <person name="Pelletier E."/>
            <person name="Niang G."/>
            <person name="Scheremetjew M."/>
            <person name="Finn R."/>
            <person name="Kale V."/>
            <person name="Holt S."/>
            <person name="Cochrane G."/>
            <person name="Meng A."/>
            <person name="Brown T."/>
            <person name="Cohen L."/>
        </authorList>
    </citation>
    <scope>NUCLEOTIDE SEQUENCE</scope>
</reference>
<dbReference type="GO" id="GO:0005737">
    <property type="term" value="C:cytoplasm"/>
    <property type="evidence" value="ECO:0007669"/>
    <property type="project" value="TreeGrafter"/>
</dbReference>
<dbReference type="InterPro" id="IPR013083">
    <property type="entry name" value="Znf_RING/FYVE/PHD"/>
</dbReference>
<dbReference type="InterPro" id="IPR051826">
    <property type="entry name" value="E3_ubiquitin-ligase_domain"/>
</dbReference>
<dbReference type="SUPFAM" id="SSF57850">
    <property type="entry name" value="RING/U-box"/>
    <property type="match status" value="1"/>
</dbReference>
<dbReference type="InterPro" id="IPR001841">
    <property type="entry name" value="Znf_RING"/>
</dbReference>
<dbReference type="PANTHER" id="PTHR22765">
    <property type="entry name" value="RING FINGER AND PROTEASE ASSOCIATED DOMAIN-CONTAINING"/>
    <property type="match status" value="1"/>
</dbReference>
<evidence type="ECO:0000259" key="1">
    <source>
        <dbReference type="Pfam" id="PF13639"/>
    </source>
</evidence>
<dbReference type="Pfam" id="PF13639">
    <property type="entry name" value="zf-RING_2"/>
    <property type="match status" value="1"/>
</dbReference>
<dbReference type="GO" id="GO:0006511">
    <property type="term" value="P:ubiquitin-dependent protein catabolic process"/>
    <property type="evidence" value="ECO:0007669"/>
    <property type="project" value="TreeGrafter"/>
</dbReference>
<dbReference type="PANTHER" id="PTHR22765:SF434">
    <property type="entry name" value="GB|AAD18119.1-RELATED"/>
    <property type="match status" value="1"/>
</dbReference>
<gene>
    <name evidence="2" type="ORF">NSCI0253_LOCUS13170</name>
</gene>
<name>A0A7S1A0N6_NOCSC</name>
<dbReference type="Gene3D" id="3.30.40.10">
    <property type="entry name" value="Zinc/RING finger domain, C3HC4 (zinc finger)"/>
    <property type="match status" value="1"/>
</dbReference>
<dbReference type="GO" id="GO:0061630">
    <property type="term" value="F:ubiquitin protein ligase activity"/>
    <property type="evidence" value="ECO:0007669"/>
    <property type="project" value="TreeGrafter"/>
</dbReference>
<dbReference type="EMBL" id="HBFQ01018805">
    <property type="protein sequence ID" value="CAD8838822.1"/>
    <property type="molecule type" value="Transcribed_RNA"/>
</dbReference>
<evidence type="ECO:0000313" key="2">
    <source>
        <dbReference type="EMBL" id="CAD8838822.1"/>
    </source>
</evidence>
<dbReference type="AlphaFoldDB" id="A0A7S1A0N6"/>
<proteinExistence type="predicted"/>